<dbReference type="Proteomes" id="UP000015105">
    <property type="component" value="Chromosome 1D"/>
</dbReference>
<evidence type="ECO:0000313" key="2">
    <source>
        <dbReference type="Proteomes" id="UP000015105"/>
    </source>
</evidence>
<proteinExistence type="predicted"/>
<dbReference type="EnsemblPlants" id="AET1Gv20403000.1">
    <property type="protein sequence ID" value="AET1Gv20403000.1"/>
    <property type="gene ID" value="AET1Gv20403000"/>
</dbReference>
<dbReference type="PANTHER" id="PTHR35545">
    <property type="entry name" value="F-BOX DOMAIN-CONTAINING PROTEIN"/>
    <property type="match status" value="1"/>
</dbReference>
<protein>
    <submittedName>
        <fullName evidence="1">Uncharacterized protein</fullName>
    </submittedName>
</protein>
<accession>A0A452YFU2</accession>
<reference evidence="1" key="5">
    <citation type="journal article" date="2021" name="G3 (Bethesda)">
        <title>Aegilops tauschii genome assembly Aet v5.0 features greater sequence contiguity and improved annotation.</title>
        <authorList>
            <person name="Wang L."/>
            <person name="Zhu T."/>
            <person name="Rodriguez J.C."/>
            <person name="Deal K.R."/>
            <person name="Dubcovsky J."/>
            <person name="McGuire P.E."/>
            <person name="Lux T."/>
            <person name="Spannagl M."/>
            <person name="Mayer K.F.X."/>
            <person name="Baldrich P."/>
            <person name="Meyers B.C."/>
            <person name="Huo N."/>
            <person name="Gu Y.Q."/>
            <person name="Zhou H."/>
            <person name="Devos K.M."/>
            <person name="Bennetzen J.L."/>
            <person name="Unver T."/>
            <person name="Budak H."/>
            <person name="Gulick P.J."/>
            <person name="Galiba G."/>
            <person name="Kalapos B."/>
            <person name="Nelson D.R."/>
            <person name="Li P."/>
            <person name="You F.M."/>
            <person name="Luo M.C."/>
            <person name="Dvorak J."/>
        </authorList>
    </citation>
    <scope>NUCLEOTIDE SEQUENCE [LARGE SCALE GENOMIC DNA]</scope>
    <source>
        <strain evidence="1">cv. AL8/78</strain>
    </source>
</reference>
<dbReference type="AlphaFoldDB" id="A0A452YFU2"/>
<dbReference type="Gramene" id="AET1Gv20403000.1">
    <property type="protein sequence ID" value="AET1Gv20403000.1"/>
    <property type="gene ID" value="AET1Gv20403000"/>
</dbReference>
<name>A0A452YFU2_AEGTS</name>
<dbReference type="PANTHER" id="PTHR35545:SF36">
    <property type="entry name" value="F-BOX DOMAIN-CONTAINING PROTEIN"/>
    <property type="match status" value="1"/>
</dbReference>
<reference evidence="1" key="3">
    <citation type="journal article" date="2017" name="Nature">
        <title>Genome sequence of the progenitor of the wheat D genome Aegilops tauschii.</title>
        <authorList>
            <person name="Luo M.C."/>
            <person name="Gu Y.Q."/>
            <person name="Puiu D."/>
            <person name="Wang H."/>
            <person name="Twardziok S.O."/>
            <person name="Deal K.R."/>
            <person name="Huo N."/>
            <person name="Zhu T."/>
            <person name="Wang L."/>
            <person name="Wang Y."/>
            <person name="McGuire P.E."/>
            <person name="Liu S."/>
            <person name="Long H."/>
            <person name="Ramasamy R.K."/>
            <person name="Rodriguez J.C."/>
            <person name="Van S.L."/>
            <person name="Yuan L."/>
            <person name="Wang Z."/>
            <person name="Xia Z."/>
            <person name="Xiao L."/>
            <person name="Anderson O.D."/>
            <person name="Ouyang S."/>
            <person name="Liang Y."/>
            <person name="Zimin A.V."/>
            <person name="Pertea G."/>
            <person name="Qi P."/>
            <person name="Bennetzen J.L."/>
            <person name="Dai X."/>
            <person name="Dawson M.W."/>
            <person name="Muller H.G."/>
            <person name="Kugler K."/>
            <person name="Rivarola-Duarte L."/>
            <person name="Spannagl M."/>
            <person name="Mayer K.F.X."/>
            <person name="Lu F.H."/>
            <person name="Bevan M.W."/>
            <person name="Leroy P."/>
            <person name="Li P."/>
            <person name="You F.M."/>
            <person name="Sun Q."/>
            <person name="Liu Z."/>
            <person name="Lyons E."/>
            <person name="Wicker T."/>
            <person name="Salzberg S.L."/>
            <person name="Devos K.M."/>
            <person name="Dvorak J."/>
        </authorList>
    </citation>
    <scope>NUCLEOTIDE SEQUENCE [LARGE SCALE GENOMIC DNA]</scope>
    <source>
        <strain evidence="1">cv. AL8/78</strain>
    </source>
</reference>
<organism evidence="1 2">
    <name type="scientific">Aegilops tauschii subsp. strangulata</name>
    <name type="common">Goatgrass</name>
    <dbReference type="NCBI Taxonomy" id="200361"/>
    <lineage>
        <taxon>Eukaryota</taxon>
        <taxon>Viridiplantae</taxon>
        <taxon>Streptophyta</taxon>
        <taxon>Embryophyta</taxon>
        <taxon>Tracheophyta</taxon>
        <taxon>Spermatophyta</taxon>
        <taxon>Magnoliopsida</taxon>
        <taxon>Liliopsida</taxon>
        <taxon>Poales</taxon>
        <taxon>Poaceae</taxon>
        <taxon>BOP clade</taxon>
        <taxon>Pooideae</taxon>
        <taxon>Triticodae</taxon>
        <taxon>Triticeae</taxon>
        <taxon>Triticinae</taxon>
        <taxon>Aegilops</taxon>
    </lineage>
</organism>
<dbReference type="STRING" id="200361.A0A452YFU2"/>
<reference evidence="2" key="2">
    <citation type="journal article" date="2017" name="Nat. Plants">
        <title>The Aegilops tauschii genome reveals multiple impacts of transposons.</title>
        <authorList>
            <person name="Zhao G."/>
            <person name="Zou C."/>
            <person name="Li K."/>
            <person name="Wang K."/>
            <person name="Li T."/>
            <person name="Gao L."/>
            <person name="Zhang X."/>
            <person name="Wang H."/>
            <person name="Yang Z."/>
            <person name="Liu X."/>
            <person name="Jiang W."/>
            <person name="Mao L."/>
            <person name="Kong X."/>
            <person name="Jiao Y."/>
            <person name="Jia J."/>
        </authorList>
    </citation>
    <scope>NUCLEOTIDE SEQUENCE [LARGE SCALE GENOMIC DNA]</scope>
    <source>
        <strain evidence="2">cv. AL8/78</strain>
    </source>
</reference>
<sequence>MVIIGFAPTPRQKLLVKDALSMCRSLQRLVLLRDGHVRYNGLWEWEMVGQPDCPWSADDTMAVTKLINSASKPLLDVILG</sequence>
<reference evidence="1" key="4">
    <citation type="submission" date="2019-03" db="UniProtKB">
        <authorList>
            <consortium name="EnsemblPlants"/>
        </authorList>
    </citation>
    <scope>IDENTIFICATION</scope>
</reference>
<keyword evidence="2" id="KW-1185">Reference proteome</keyword>
<reference evidence="2" key="1">
    <citation type="journal article" date="2014" name="Science">
        <title>Ancient hybridizations among the ancestral genomes of bread wheat.</title>
        <authorList>
            <consortium name="International Wheat Genome Sequencing Consortium,"/>
            <person name="Marcussen T."/>
            <person name="Sandve S.R."/>
            <person name="Heier L."/>
            <person name="Spannagl M."/>
            <person name="Pfeifer M."/>
            <person name="Jakobsen K.S."/>
            <person name="Wulff B.B."/>
            <person name="Steuernagel B."/>
            <person name="Mayer K.F."/>
            <person name="Olsen O.A."/>
        </authorList>
    </citation>
    <scope>NUCLEOTIDE SEQUENCE [LARGE SCALE GENOMIC DNA]</scope>
    <source>
        <strain evidence="2">cv. AL8/78</strain>
    </source>
</reference>
<evidence type="ECO:0000313" key="1">
    <source>
        <dbReference type="EnsemblPlants" id="AET1Gv20403000.1"/>
    </source>
</evidence>